<dbReference type="Proteomes" id="UP000825935">
    <property type="component" value="Chromosome 22"/>
</dbReference>
<evidence type="ECO:0000256" key="8">
    <source>
        <dbReference type="ARBA" id="ARBA00022840"/>
    </source>
</evidence>
<sequence length="412" mass="46324">MLTRLRLAVFRVANTVEEELKLLPTLERSLVPLLSASSFLYSCILSVRRNFYQWGILKQVRLSLPVISVGNISWGGNGKTPMVEFIAQKFLACGTPPLILTRGYRGGDEVRLLESHFQGTRAKIGVGSDRVKAARGILCEYGVRDMNISELLSSYRSVDRSIELMEHNDSIGIVLMDDGMQHWKVCRDIDIVMVNAVSLFGNGRLLPRGPLREPLEALSRADIAVIHHANLVSELELIELRRRLHSLLPGSARIFTSAMIPQSLNQIRRKNYNYPGKVRNGQLYTYSVPLTTLQDSSVLCVSGIGCPGSLAGSLRQLGVRHIHRMDYPDHHIFDIRDIMAVKKKLTELETKLKDTPVIISTEKDHARCPDFFGSFEDYNVYILCSVLEIMDDSNAGMADFIALIAMKLERRK</sequence>
<name>A0A8T2S3I6_CERRI</name>
<keyword evidence="9" id="KW-0443">Lipid metabolism</keyword>
<dbReference type="EC" id="2.7.1.130" evidence="2"/>
<dbReference type="GO" id="GO:0009029">
    <property type="term" value="F:lipid-A 4'-kinase activity"/>
    <property type="evidence" value="ECO:0007669"/>
    <property type="project" value="UniProtKB-EC"/>
</dbReference>
<evidence type="ECO:0000256" key="6">
    <source>
        <dbReference type="ARBA" id="ARBA00022741"/>
    </source>
</evidence>
<organism evidence="10 11">
    <name type="scientific">Ceratopteris richardii</name>
    <name type="common">Triangle waterfern</name>
    <dbReference type="NCBI Taxonomy" id="49495"/>
    <lineage>
        <taxon>Eukaryota</taxon>
        <taxon>Viridiplantae</taxon>
        <taxon>Streptophyta</taxon>
        <taxon>Embryophyta</taxon>
        <taxon>Tracheophyta</taxon>
        <taxon>Polypodiopsida</taxon>
        <taxon>Polypodiidae</taxon>
        <taxon>Polypodiales</taxon>
        <taxon>Pteridineae</taxon>
        <taxon>Pteridaceae</taxon>
        <taxon>Parkerioideae</taxon>
        <taxon>Ceratopteris</taxon>
    </lineage>
</organism>
<dbReference type="Pfam" id="PF02606">
    <property type="entry name" value="LpxK"/>
    <property type="match status" value="1"/>
</dbReference>
<dbReference type="GO" id="GO:0016020">
    <property type="term" value="C:membrane"/>
    <property type="evidence" value="ECO:0007669"/>
    <property type="project" value="GOC"/>
</dbReference>
<keyword evidence="3" id="KW-0444">Lipid biosynthesis</keyword>
<dbReference type="HAMAP" id="MF_00409">
    <property type="entry name" value="LpxK"/>
    <property type="match status" value="1"/>
</dbReference>
<dbReference type="NCBIfam" id="TIGR00682">
    <property type="entry name" value="lpxK"/>
    <property type="match status" value="1"/>
</dbReference>
<evidence type="ECO:0000256" key="7">
    <source>
        <dbReference type="ARBA" id="ARBA00022777"/>
    </source>
</evidence>
<keyword evidence="5" id="KW-0808">Transferase</keyword>
<dbReference type="EMBL" id="CM035427">
    <property type="protein sequence ID" value="KAH7306726.1"/>
    <property type="molecule type" value="Genomic_DNA"/>
</dbReference>
<evidence type="ECO:0000256" key="3">
    <source>
        <dbReference type="ARBA" id="ARBA00022516"/>
    </source>
</evidence>
<reference evidence="10" key="1">
    <citation type="submission" date="2021-08" db="EMBL/GenBank/DDBJ databases">
        <title>WGS assembly of Ceratopteris richardii.</title>
        <authorList>
            <person name="Marchant D.B."/>
            <person name="Chen G."/>
            <person name="Jenkins J."/>
            <person name="Shu S."/>
            <person name="Leebens-Mack J."/>
            <person name="Grimwood J."/>
            <person name="Schmutz J."/>
            <person name="Soltis P."/>
            <person name="Soltis D."/>
            <person name="Chen Z.-H."/>
        </authorList>
    </citation>
    <scope>NUCLEOTIDE SEQUENCE</scope>
    <source>
        <strain evidence="10">Whitten #5841</strain>
        <tissue evidence="10">Leaf</tissue>
    </source>
</reference>
<evidence type="ECO:0000256" key="5">
    <source>
        <dbReference type="ARBA" id="ARBA00022679"/>
    </source>
</evidence>
<dbReference type="AlphaFoldDB" id="A0A8T2S3I6"/>
<keyword evidence="11" id="KW-1185">Reference proteome</keyword>
<comment type="pathway">
    <text evidence="1">Glycolipid biosynthesis; lipid IV(A) biosynthesis; lipid IV(A) from (3R)-3-hydroxytetradecanoyl-[acyl-carrier-protein] and UDP-N-acetyl-alpha-D-glucosamine: step 6/6.</text>
</comment>
<evidence type="ECO:0000256" key="1">
    <source>
        <dbReference type="ARBA" id="ARBA00004870"/>
    </source>
</evidence>
<evidence type="ECO:0000313" key="11">
    <source>
        <dbReference type="Proteomes" id="UP000825935"/>
    </source>
</evidence>
<evidence type="ECO:0000313" key="10">
    <source>
        <dbReference type="EMBL" id="KAH7306726.1"/>
    </source>
</evidence>
<accession>A0A8T2S3I6</accession>
<gene>
    <name evidence="10" type="ORF">KP509_22G026800</name>
</gene>
<proteinExistence type="inferred from homology"/>
<dbReference type="OrthoDB" id="10266567at2759"/>
<evidence type="ECO:0000256" key="4">
    <source>
        <dbReference type="ARBA" id="ARBA00022556"/>
    </source>
</evidence>
<dbReference type="GO" id="GO:0005524">
    <property type="term" value="F:ATP binding"/>
    <property type="evidence" value="ECO:0007669"/>
    <property type="project" value="UniProtKB-KW"/>
</dbReference>
<protein>
    <recommendedName>
        <fullName evidence="2">tetraacyldisaccharide 4'-kinase</fullName>
        <ecNumber evidence="2">2.7.1.130</ecNumber>
    </recommendedName>
</protein>
<keyword evidence="8" id="KW-0067">ATP-binding</keyword>
<dbReference type="OMA" id="RAFPDHH"/>
<keyword evidence="4" id="KW-0441">Lipid A biosynthesis</keyword>
<evidence type="ECO:0000256" key="2">
    <source>
        <dbReference type="ARBA" id="ARBA00012071"/>
    </source>
</evidence>
<dbReference type="InterPro" id="IPR003758">
    <property type="entry name" value="LpxK"/>
</dbReference>
<dbReference type="GO" id="GO:0009245">
    <property type="term" value="P:lipid A biosynthetic process"/>
    <property type="evidence" value="ECO:0007669"/>
    <property type="project" value="UniProtKB-KW"/>
</dbReference>
<comment type="caution">
    <text evidence="10">The sequence shown here is derived from an EMBL/GenBank/DDBJ whole genome shotgun (WGS) entry which is preliminary data.</text>
</comment>
<keyword evidence="6" id="KW-0547">Nucleotide-binding</keyword>
<dbReference type="PANTHER" id="PTHR42724">
    <property type="entry name" value="TETRAACYLDISACCHARIDE 4'-KINASE"/>
    <property type="match status" value="1"/>
</dbReference>
<dbReference type="PANTHER" id="PTHR42724:SF1">
    <property type="entry name" value="TETRAACYLDISACCHARIDE 4'-KINASE, MITOCHONDRIAL-RELATED"/>
    <property type="match status" value="1"/>
</dbReference>
<keyword evidence="7" id="KW-0418">Kinase</keyword>
<evidence type="ECO:0000256" key="9">
    <source>
        <dbReference type="ARBA" id="ARBA00023098"/>
    </source>
</evidence>